<dbReference type="InterPro" id="IPR003594">
    <property type="entry name" value="HATPase_dom"/>
</dbReference>
<dbReference type="InterPro" id="IPR036097">
    <property type="entry name" value="HisK_dim/P_sf"/>
</dbReference>
<dbReference type="PROSITE" id="PS50885">
    <property type="entry name" value="HAMP"/>
    <property type="match status" value="1"/>
</dbReference>
<dbReference type="EC" id="2.7.13.3" evidence="3"/>
<dbReference type="SUPFAM" id="SSF55874">
    <property type="entry name" value="ATPase domain of HSP90 chaperone/DNA topoisomerase II/histidine kinase"/>
    <property type="match status" value="1"/>
</dbReference>
<dbReference type="Pfam" id="PF00512">
    <property type="entry name" value="HisKA"/>
    <property type="match status" value="1"/>
</dbReference>
<feature type="transmembrane region" description="Helical" evidence="8">
    <location>
        <begin position="12"/>
        <end position="36"/>
    </location>
</feature>
<dbReference type="Gene3D" id="6.10.340.10">
    <property type="match status" value="1"/>
</dbReference>
<evidence type="ECO:0000256" key="1">
    <source>
        <dbReference type="ARBA" id="ARBA00000085"/>
    </source>
</evidence>
<accession>A0ABR7HLZ5</accession>
<name>A0ABR7HLZ5_9FIRM</name>
<keyword evidence="8" id="KW-0812">Transmembrane</keyword>
<keyword evidence="7" id="KW-0902">Two-component regulatory system</keyword>
<proteinExistence type="predicted"/>
<keyword evidence="8" id="KW-1133">Transmembrane helix</keyword>
<dbReference type="GO" id="GO:0016301">
    <property type="term" value="F:kinase activity"/>
    <property type="evidence" value="ECO:0007669"/>
    <property type="project" value="UniProtKB-KW"/>
</dbReference>
<protein>
    <recommendedName>
        <fullName evidence="3">histidine kinase</fullName>
        <ecNumber evidence="3">2.7.13.3</ecNumber>
    </recommendedName>
</protein>
<keyword evidence="4" id="KW-0597">Phosphoprotein</keyword>
<dbReference type="SUPFAM" id="SSF158472">
    <property type="entry name" value="HAMP domain-like"/>
    <property type="match status" value="1"/>
</dbReference>
<keyword evidence="5" id="KW-0808">Transferase</keyword>
<dbReference type="CDD" id="cd00082">
    <property type="entry name" value="HisKA"/>
    <property type="match status" value="1"/>
</dbReference>
<dbReference type="InterPro" id="IPR003661">
    <property type="entry name" value="HisK_dim/P_dom"/>
</dbReference>
<dbReference type="Gene3D" id="3.30.565.10">
    <property type="entry name" value="Histidine kinase-like ATPase, C-terminal domain"/>
    <property type="match status" value="1"/>
</dbReference>
<keyword evidence="12" id="KW-1185">Reference proteome</keyword>
<dbReference type="InterPro" id="IPR003660">
    <property type="entry name" value="HAMP_dom"/>
</dbReference>
<evidence type="ECO:0000256" key="8">
    <source>
        <dbReference type="SAM" id="Phobius"/>
    </source>
</evidence>
<dbReference type="PANTHER" id="PTHR43711">
    <property type="entry name" value="TWO-COMPONENT HISTIDINE KINASE"/>
    <property type="match status" value="1"/>
</dbReference>
<evidence type="ECO:0000256" key="7">
    <source>
        <dbReference type="ARBA" id="ARBA00023012"/>
    </source>
</evidence>
<dbReference type="PRINTS" id="PR00344">
    <property type="entry name" value="BCTRLSENSOR"/>
</dbReference>
<gene>
    <name evidence="11" type="ORF">H8R91_08605</name>
</gene>
<comment type="catalytic activity">
    <reaction evidence="1">
        <text>ATP + protein L-histidine = ADP + protein N-phospho-L-histidine.</text>
        <dbReference type="EC" id="2.7.13.3"/>
    </reaction>
</comment>
<evidence type="ECO:0000256" key="2">
    <source>
        <dbReference type="ARBA" id="ARBA00004370"/>
    </source>
</evidence>
<dbReference type="SUPFAM" id="SSF47384">
    <property type="entry name" value="Homodimeric domain of signal transducing histidine kinase"/>
    <property type="match status" value="1"/>
</dbReference>
<evidence type="ECO:0000256" key="3">
    <source>
        <dbReference type="ARBA" id="ARBA00012438"/>
    </source>
</evidence>
<dbReference type="InterPro" id="IPR050736">
    <property type="entry name" value="Sensor_HK_Regulatory"/>
</dbReference>
<dbReference type="Gene3D" id="1.10.287.130">
    <property type="match status" value="1"/>
</dbReference>
<sequence length="490" mass="54368">MFKGITKRWMLNTLSVIFTIIVLIVVSLIFVITYVYQSSVEQTLSSAGNELSLVFSDYESDNTTSFNSSAREYVENFDRKEQMEVIVINSSGRVIMTSTGFTPSDKTQMPDFQDAQNNSDGYAIWNGKLLSGERAMSETRIISNSNGVMLGAVRYIVSMEPVHSRILFISVLCVAGGLAIMALVFLSGLMFIRSIVKPIGELSLIAGQIAQGDFSASEKIEHKYDDEIGDLCDAISDMAKDLQTTEQTKNDFISRVSHELRTPLTAIKGWAETMQLNEKGKLDRRTFDKGMGVIIKESARLTSIVEELLDFSRIQSGRMVLNKEKLDILAEFDETVYMLKDRAVNEGKHLLYDEPMDAMYPPVYGDSNRLKQVFLNVIDNALKYTPKGGVVAAQVIYSKDDPDIIKIIVTDTGCGIPAEDLPKVKEKFYKANQTVRGSGIGLAVADEIMNLHHGSLDIESGEGVGTTVTLTFPIYKEGDEDQPQTENVKL</sequence>
<dbReference type="InterPro" id="IPR036890">
    <property type="entry name" value="HATPase_C_sf"/>
</dbReference>
<evidence type="ECO:0000256" key="5">
    <source>
        <dbReference type="ARBA" id="ARBA00022679"/>
    </source>
</evidence>
<comment type="subcellular location">
    <subcellularLocation>
        <location evidence="2">Membrane</location>
    </subcellularLocation>
</comment>
<dbReference type="PROSITE" id="PS50109">
    <property type="entry name" value="HIS_KIN"/>
    <property type="match status" value="1"/>
</dbReference>
<evidence type="ECO:0000259" key="9">
    <source>
        <dbReference type="PROSITE" id="PS50109"/>
    </source>
</evidence>
<dbReference type="PANTHER" id="PTHR43711:SF1">
    <property type="entry name" value="HISTIDINE KINASE 1"/>
    <property type="match status" value="1"/>
</dbReference>
<evidence type="ECO:0000313" key="12">
    <source>
        <dbReference type="Proteomes" id="UP000636755"/>
    </source>
</evidence>
<evidence type="ECO:0000256" key="4">
    <source>
        <dbReference type="ARBA" id="ARBA00022553"/>
    </source>
</evidence>
<feature type="domain" description="Histidine kinase" evidence="9">
    <location>
        <begin position="255"/>
        <end position="476"/>
    </location>
</feature>
<dbReference type="SMART" id="SM00388">
    <property type="entry name" value="HisKA"/>
    <property type="match status" value="1"/>
</dbReference>
<dbReference type="InterPro" id="IPR004358">
    <property type="entry name" value="Sig_transdc_His_kin-like_C"/>
</dbReference>
<dbReference type="Proteomes" id="UP000636755">
    <property type="component" value="Unassembled WGS sequence"/>
</dbReference>
<evidence type="ECO:0000313" key="11">
    <source>
        <dbReference type="EMBL" id="MBC5728571.1"/>
    </source>
</evidence>
<dbReference type="EMBL" id="JACOPS010000004">
    <property type="protein sequence ID" value="MBC5728571.1"/>
    <property type="molecule type" value="Genomic_DNA"/>
</dbReference>
<dbReference type="CDD" id="cd06225">
    <property type="entry name" value="HAMP"/>
    <property type="match status" value="1"/>
</dbReference>
<feature type="transmembrane region" description="Helical" evidence="8">
    <location>
        <begin position="166"/>
        <end position="192"/>
    </location>
</feature>
<dbReference type="RefSeq" id="WP_186935685.1">
    <property type="nucleotide sequence ID" value="NZ_JACOPS010000004.1"/>
</dbReference>
<reference evidence="11 12" key="1">
    <citation type="submission" date="2020-08" db="EMBL/GenBank/DDBJ databases">
        <title>Genome public.</title>
        <authorList>
            <person name="Liu C."/>
            <person name="Sun Q."/>
        </authorList>
    </citation>
    <scope>NUCLEOTIDE SEQUENCE [LARGE SCALE GENOMIC DNA]</scope>
    <source>
        <strain evidence="11 12">NSJ-71</strain>
    </source>
</reference>
<dbReference type="Pfam" id="PF00672">
    <property type="entry name" value="HAMP"/>
    <property type="match status" value="1"/>
</dbReference>
<dbReference type="SMART" id="SM00387">
    <property type="entry name" value="HATPase_c"/>
    <property type="match status" value="1"/>
</dbReference>
<keyword evidence="8" id="KW-0472">Membrane</keyword>
<evidence type="ECO:0000256" key="6">
    <source>
        <dbReference type="ARBA" id="ARBA00022777"/>
    </source>
</evidence>
<keyword evidence="6 11" id="KW-0418">Kinase</keyword>
<comment type="caution">
    <text evidence="11">The sequence shown here is derived from an EMBL/GenBank/DDBJ whole genome shotgun (WGS) entry which is preliminary data.</text>
</comment>
<dbReference type="InterPro" id="IPR005467">
    <property type="entry name" value="His_kinase_dom"/>
</dbReference>
<feature type="domain" description="HAMP" evidence="10">
    <location>
        <begin position="193"/>
        <end position="247"/>
    </location>
</feature>
<dbReference type="Pfam" id="PF02518">
    <property type="entry name" value="HATPase_c"/>
    <property type="match status" value="1"/>
</dbReference>
<evidence type="ECO:0000259" key="10">
    <source>
        <dbReference type="PROSITE" id="PS50885"/>
    </source>
</evidence>
<organism evidence="11 12">
    <name type="scientific">Ruminococcus intestinalis</name>
    <dbReference type="NCBI Taxonomy" id="2763066"/>
    <lineage>
        <taxon>Bacteria</taxon>
        <taxon>Bacillati</taxon>
        <taxon>Bacillota</taxon>
        <taxon>Clostridia</taxon>
        <taxon>Eubacteriales</taxon>
        <taxon>Oscillospiraceae</taxon>
        <taxon>Ruminococcus</taxon>
    </lineage>
</organism>
<dbReference type="SMART" id="SM00304">
    <property type="entry name" value="HAMP"/>
    <property type="match status" value="1"/>
</dbReference>